<evidence type="ECO:0000256" key="2">
    <source>
        <dbReference type="ARBA" id="ARBA00022803"/>
    </source>
</evidence>
<dbReference type="EMBL" id="AJVK01017305">
    <property type="status" value="NOT_ANNOTATED_CDS"/>
    <property type="molecule type" value="Genomic_DNA"/>
</dbReference>
<dbReference type="PANTHER" id="PTHR44140">
    <property type="entry name" value="LD25575P"/>
    <property type="match status" value="1"/>
</dbReference>
<protein>
    <submittedName>
        <fullName evidence="3">Uncharacterized protein</fullName>
    </submittedName>
</protein>
<accession>A0A1B0EZF9</accession>
<dbReference type="GO" id="GO:0051787">
    <property type="term" value="F:misfolded protein binding"/>
    <property type="evidence" value="ECO:0007669"/>
    <property type="project" value="TreeGrafter"/>
</dbReference>
<keyword evidence="1" id="KW-0677">Repeat</keyword>
<dbReference type="PROSITE" id="PS50005">
    <property type="entry name" value="TPR"/>
    <property type="match status" value="4"/>
</dbReference>
<proteinExistence type="predicted"/>
<dbReference type="GO" id="GO:0005783">
    <property type="term" value="C:endoplasmic reticulum"/>
    <property type="evidence" value="ECO:0007669"/>
    <property type="project" value="TreeGrafter"/>
</dbReference>
<dbReference type="GO" id="GO:0034975">
    <property type="term" value="P:protein folding in endoplasmic reticulum"/>
    <property type="evidence" value="ECO:0007669"/>
    <property type="project" value="TreeGrafter"/>
</dbReference>
<dbReference type="EnsemblMetazoa" id="PPAI009849-RA">
    <property type="protein sequence ID" value="PPAI009849-PA"/>
    <property type="gene ID" value="PPAI009849"/>
</dbReference>
<keyword evidence="2" id="KW-0802">TPR repeat</keyword>
<dbReference type="SMART" id="SM00028">
    <property type="entry name" value="TPR"/>
    <property type="match status" value="5"/>
</dbReference>
<dbReference type="Pfam" id="PF13432">
    <property type="entry name" value="TPR_16"/>
    <property type="match status" value="1"/>
</dbReference>
<dbReference type="PANTHER" id="PTHR44140:SF2">
    <property type="entry name" value="LD25575P"/>
    <property type="match status" value="1"/>
</dbReference>
<dbReference type="AlphaFoldDB" id="A0A1B0EZF9"/>
<evidence type="ECO:0000256" key="1">
    <source>
        <dbReference type="ARBA" id="ARBA00022737"/>
    </source>
</evidence>
<evidence type="ECO:0000313" key="4">
    <source>
        <dbReference type="Proteomes" id="UP000092462"/>
    </source>
</evidence>
<dbReference type="InterPro" id="IPR019734">
    <property type="entry name" value="TPR_rpt"/>
</dbReference>
<dbReference type="VEuPathDB" id="VectorBase:PPAI009849"/>
<dbReference type="Pfam" id="PF07719">
    <property type="entry name" value="TPR_2"/>
    <property type="match status" value="1"/>
</dbReference>
<dbReference type="SUPFAM" id="SSF48452">
    <property type="entry name" value="TPR-like"/>
    <property type="match status" value="1"/>
</dbReference>
<evidence type="ECO:0000313" key="3">
    <source>
        <dbReference type="EnsemblMetazoa" id="PPAI009849-PA"/>
    </source>
</evidence>
<keyword evidence="4" id="KW-1185">Reference proteome</keyword>
<organism evidence="3 4">
    <name type="scientific">Phlebotomus papatasi</name>
    <name type="common">Sandfly</name>
    <dbReference type="NCBI Taxonomy" id="29031"/>
    <lineage>
        <taxon>Eukaryota</taxon>
        <taxon>Metazoa</taxon>
        <taxon>Ecdysozoa</taxon>
        <taxon>Arthropoda</taxon>
        <taxon>Hexapoda</taxon>
        <taxon>Insecta</taxon>
        <taxon>Pterygota</taxon>
        <taxon>Neoptera</taxon>
        <taxon>Endopterygota</taxon>
        <taxon>Diptera</taxon>
        <taxon>Nematocera</taxon>
        <taxon>Psychodoidea</taxon>
        <taxon>Psychodidae</taxon>
        <taxon>Phlebotomus</taxon>
        <taxon>Phlebotomus</taxon>
    </lineage>
</organism>
<dbReference type="GO" id="GO:0051087">
    <property type="term" value="F:protein-folding chaperone binding"/>
    <property type="evidence" value="ECO:0007669"/>
    <property type="project" value="TreeGrafter"/>
</dbReference>
<dbReference type="InterPro" id="IPR013105">
    <property type="entry name" value="TPR_2"/>
</dbReference>
<name>A0A1B0EZF9_PHLPP</name>
<reference evidence="3" key="1">
    <citation type="submission" date="2022-08" db="UniProtKB">
        <authorList>
            <consortium name="EnsemblMetazoa"/>
        </authorList>
    </citation>
    <scope>IDENTIFICATION</scope>
    <source>
        <strain evidence="3">Israel</strain>
    </source>
</reference>
<sequence>MAIGMVDMVQFAQDKKFTAFLLLLFLDLFMDGAESATQAEIERHIEMGGQYLATGQLSDALTHFHAAVEGDPSNYLTLFKRGTVYFALGKARNSLSDFSRVLELKPDFTTARAQRGVVHLKLGDFDKAELDFHKSLMEDPYNDDVNYLYSKVDPAREQWNSIENLIARGDHRTAIAFLTQLLEISPWSAKFRETRADCYINENDVLSAVSDLRSVNRLSQDSTGGYFRLAELLYNLGHTADALKEIRECLKLDPEHKDCFPFYKKLKKVEKALSDAQSYLDERQYEGCVESAEKVLKLESDIPMVIFSAKQLLCSCHVKDEQFTQAVTRCRGSGHSEGSQCSL</sequence>
<dbReference type="InterPro" id="IPR051727">
    <property type="entry name" value="DnaJ_C3_Co-chaperones"/>
</dbReference>
<dbReference type="VEuPathDB" id="VectorBase:PPAPM1_008266"/>
<dbReference type="InterPro" id="IPR011990">
    <property type="entry name" value="TPR-like_helical_dom_sf"/>
</dbReference>
<dbReference type="Proteomes" id="UP000092462">
    <property type="component" value="Unassembled WGS sequence"/>
</dbReference>
<dbReference type="Gene3D" id="1.25.40.10">
    <property type="entry name" value="Tetratricopeptide repeat domain"/>
    <property type="match status" value="1"/>
</dbReference>